<comment type="caution">
    <text evidence="1">The sequence shown here is derived from an EMBL/GenBank/DDBJ whole genome shotgun (WGS) entry which is preliminary data.</text>
</comment>
<reference evidence="1 2" key="1">
    <citation type="submission" date="2012-04" db="EMBL/GenBank/DDBJ databases">
        <authorList>
            <person name="Weinstock G."/>
            <person name="Sodergren E."/>
            <person name="Lobos E.A."/>
            <person name="Fulton L."/>
            <person name="Fulton R."/>
            <person name="Courtney L."/>
            <person name="Fronick C."/>
            <person name="O'Laughlin M."/>
            <person name="Godfrey J."/>
            <person name="Wilson R.M."/>
            <person name="Miner T."/>
            <person name="Farmer C."/>
            <person name="Delehaunty K."/>
            <person name="Cordes M."/>
            <person name="Minx P."/>
            <person name="Tomlinson C."/>
            <person name="Chen J."/>
            <person name="Wollam A."/>
            <person name="Pepin K.H."/>
            <person name="Bhonagiri V."/>
            <person name="Zhang X."/>
            <person name="Suruliraj S."/>
            <person name="Warren W."/>
            <person name="Mitreva M."/>
            <person name="Mardis E.R."/>
            <person name="Wilson R.K."/>
        </authorList>
    </citation>
    <scope>NUCLEOTIDE SEQUENCE [LARGE SCALE GENOMIC DNA]</scope>
    <source>
        <strain evidence="1 2">ERV63</strain>
    </source>
</reference>
<proteinExistence type="predicted"/>
<sequence length="52" mass="5765">MKDGVYLGEDVDQAHAQGLIDQLNAIHYPKPQTNPIKIKGSVAKFFNKVNLV</sequence>
<dbReference type="Proteomes" id="UP000004117">
    <property type="component" value="Unassembled WGS sequence"/>
</dbReference>
<name>A0AAV3GPK7_ENTFL</name>
<evidence type="ECO:0000313" key="1">
    <source>
        <dbReference type="EMBL" id="EJV20110.1"/>
    </source>
</evidence>
<organism evidence="1 2">
    <name type="scientific">Enterococcus faecalis ERV63</name>
    <dbReference type="NCBI Taxonomy" id="1134793"/>
    <lineage>
        <taxon>Bacteria</taxon>
        <taxon>Bacillati</taxon>
        <taxon>Bacillota</taxon>
        <taxon>Bacilli</taxon>
        <taxon>Lactobacillales</taxon>
        <taxon>Enterococcaceae</taxon>
        <taxon>Enterococcus</taxon>
    </lineage>
</organism>
<accession>A0AAV3GPK7</accession>
<evidence type="ECO:0000313" key="2">
    <source>
        <dbReference type="Proteomes" id="UP000004117"/>
    </source>
</evidence>
<protein>
    <submittedName>
        <fullName evidence="1">Uncharacterized protein</fullName>
    </submittedName>
</protein>
<dbReference type="EMBL" id="ALZR01000018">
    <property type="protein sequence ID" value="EJV20110.1"/>
    <property type="molecule type" value="Genomic_DNA"/>
</dbReference>
<gene>
    <name evidence="1" type="ORF">HMPREF1336_00403</name>
</gene>
<dbReference type="AlphaFoldDB" id="A0AAV3GPK7"/>